<feature type="region of interest" description="Disordered" evidence="1">
    <location>
        <begin position="530"/>
        <end position="551"/>
    </location>
</feature>
<accession>A0A8J2HNK0</accession>
<dbReference type="PANTHER" id="PTHR33480:SF1">
    <property type="entry name" value="TYR RECOMBINASE DOMAIN-CONTAINING PROTEIN"/>
    <property type="match status" value="1"/>
</dbReference>
<organism evidence="2 3">
    <name type="scientific">Cotesia congregata</name>
    <name type="common">Parasitoid wasp</name>
    <name type="synonym">Apanteles congregatus</name>
    <dbReference type="NCBI Taxonomy" id="51543"/>
    <lineage>
        <taxon>Eukaryota</taxon>
        <taxon>Metazoa</taxon>
        <taxon>Ecdysozoa</taxon>
        <taxon>Arthropoda</taxon>
        <taxon>Hexapoda</taxon>
        <taxon>Insecta</taxon>
        <taxon>Pterygota</taxon>
        <taxon>Neoptera</taxon>
        <taxon>Endopterygota</taxon>
        <taxon>Hymenoptera</taxon>
        <taxon>Apocrita</taxon>
        <taxon>Ichneumonoidea</taxon>
        <taxon>Braconidae</taxon>
        <taxon>Microgastrinae</taxon>
        <taxon>Cotesia</taxon>
    </lineage>
</organism>
<name>A0A8J2HNK0_COTCN</name>
<dbReference type="PANTHER" id="PTHR33480">
    <property type="entry name" value="SET DOMAIN-CONTAINING PROTEIN-RELATED"/>
    <property type="match status" value="1"/>
</dbReference>
<gene>
    <name evidence="2" type="ORF">HICCMSTLAB_LOCUS9701</name>
</gene>
<dbReference type="OrthoDB" id="7698383at2759"/>
<proteinExistence type="predicted"/>
<sequence>MKQRRKAGGTPGLLKVARCPNKTSKKGGGNYAVCSKCKGWYTKTNIRHHFRDCQDGAKSSKGILARARRIQGQIHERASDAMRHKIIPYMKLTENVKLIRYDLMIILFGNEECTKYKKRNHAQIIRGKLSLLARFLAVMKDVDSSVSDFASIYTPERYYKVIEAINKFAGLDEETGFYKVPSRASEITTNINKIGQIFINECIISKDRVKKEDVENFLSLCKQGFANVINRTVNETRITQQRNKVVKLLNTTDIQRFSRFLNQRIDYNIELLKKSFSIRAWRDLAEATLIQLQLFNRKRAGEMERFELNDYKKIQFIKEGDEGYKSLSKKEKERAKEFGHTVIQGKLYKSVPLLLSTKVRDGIDFVMKYRKDARVSSRNPHVFGIAGYYKDAHLCASSIMRKLSDLCGADQPKLLRGTFLRKQIATKCNEMQLDPTQTSKVADYLGHDVSIHKKVYQQRTRADILTMSTILLKAQNPNDSCNNSKGSIGIDSTMNETDKSIDEDNSINADNFINADNSINTDNSINAGSVDSTMTSKSQNSHEEDVTEDSIGRKKISRNRWSSTEERDIREYFAEYVRTESYPSLSVIREIKQKYNILAKQNPDVIKTKLSNIYKLNIAKANKNANTKKSNSLEQKSHQPVKYKSASVNNSKINKSKLNENSKKMKKSTDRLKIKQHIKYIFNSYINKRRVPSAQTCNEAKKHDQVLKNLEVEYIQSIIQKELCRNK</sequence>
<evidence type="ECO:0000256" key="1">
    <source>
        <dbReference type="SAM" id="MobiDB-lite"/>
    </source>
</evidence>
<feature type="region of interest" description="Disordered" evidence="1">
    <location>
        <begin position="625"/>
        <end position="646"/>
    </location>
</feature>
<keyword evidence="3" id="KW-1185">Reference proteome</keyword>
<evidence type="ECO:0000313" key="3">
    <source>
        <dbReference type="Proteomes" id="UP000786811"/>
    </source>
</evidence>
<feature type="compositionally biased region" description="Polar residues" evidence="1">
    <location>
        <begin position="530"/>
        <end position="539"/>
    </location>
</feature>
<dbReference type="EMBL" id="CAJNRD030001122">
    <property type="protein sequence ID" value="CAG5100628.1"/>
    <property type="molecule type" value="Genomic_DNA"/>
</dbReference>
<comment type="caution">
    <text evidence="2">The sequence shown here is derived from an EMBL/GenBank/DDBJ whole genome shotgun (WGS) entry which is preliminary data.</text>
</comment>
<reference evidence="2" key="1">
    <citation type="submission" date="2021-04" db="EMBL/GenBank/DDBJ databases">
        <authorList>
            <person name="Chebbi M.A.C M."/>
        </authorList>
    </citation>
    <scope>NUCLEOTIDE SEQUENCE</scope>
</reference>
<dbReference type="AlphaFoldDB" id="A0A8J2HNK0"/>
<protein>
    <submittedName>
        <fullName evidence="2">Uncharacterized protein</fullName>
    </submittedName>
</protein>
<dbReference type="Proteomes" id="UP000786811">
    <property type="component" value="Unassembled WGS sequence"/>
</dbReference>
<evidence type="ECO:0000313" key="2">
    <source>
        <dbReference type="EMBL" id="CAG5100628.1"/>
    </source>
</evidence>